<dbReference type="FunFam" id="2.60.40.1180:FF:000007">
    <property type="entry name" value="Sucrose isomerase"/>
    <property type="match status" value="1"/>
</dbReference>
<protein>
    <submittedName>
        <fullName evidence="5">Oligo-1,6-glucosidase</fullName>
    </submittedName>
</protein>
<dbReference type="CDD" id="cd11333">
    <property type="entry name" value="AmyAc_SI_OligoGlu_DGase"/>
    <property type="match status" value="1"/>
</dbReference>
<dbReference type="GO" id="GO:0004556">
    <property type="term" value="F:alpha-amylase activity"/>
    <property type="evidence" value="ECO:0007669"/>
    <property type="project" value="TreeGrafter"/>
</dbReference>
<dbReference type="AlphaFoldDB" id="A0A0K1IUH1"/>
<dbReference type="EMBL" id="CP011947">
    <property type="protein sequence ID" value="AKU07948.1"/>
    <property type="molecule type" value="Genomic_DNA"/>
</dbReference>
<dbReference type="Gene3D" id="2.60.40.1180">
    <property type="entry name" value="Golgi alpha-mannosidase II"/>
    <property type="match status" value="1"/>
</dbReference>
<evidence type="ECO:0000313" key="5">
    <source>
        <dbReference type="EMBL" id="AKU07948.1"/>
    </source>
</evidence>
<dbReference type="InterPro" id="IPR045857">
    <property type="entry name" value="O16G_dom_2"/>
</dbReference>
<evidence type="ECO:0000256" key="3">
    <source>
        <dbReference type="ARBA" id="ARBA00023295"/>
    </source>
</evidence>
<gene>
    <name evidence="5" type="ORF">ABY42_09420</name>
</gene>
<proteinExistence type="inferred from homology"/>
<evidence type="ECO:0000313" key="6">
    <source>
        <dbReference type="Proteomes" id="UP000066124"/>
    </source>
</evidence>
<dbReference type="GeneID" id="25246177"/>
<feature type="domain" description="Glycosyl hydrolase family 13 catalytic" evidence="4">
    <location>
        <begin position="29"/>
        <end position="430"/>
    </location>
</feature>
<name>A0A0K1IUH1_HALGI</name>
<dbReference type="SUPFAM" id="SSF51011">
    <property type="entry name" value="Glycosyl hydrolase domain"/>
    <property type="match status" value="1"/>
</dbReference>
<dbReference type="NCBIfam" id="NF008183">
    <property type="entry name" value="PRK10933.1"/>
    <property type="match status" value="1"/>
</dbReference>
<reference evidence="6" key="1">
    <citation type="journal article" date="2015" name="J. Biotechnol.">
        <title>Complete genome sequence of Haloferax gibbonsii strain ARA6, a potential producer of polyhydroxyalkanoates and halocins isolated from Araruama, Rio de Janeiro, Brasil.</title>
        <authorList>
            <person name="Pinto L.H."/>
            <person name="D'Alincourt Carvalho-Assef A.P."/>
            <person name="Vieira R.P."/>
            <person name="Clementino M.M."/>
            <person name="Albano R.M."/>
        </authorList>
    </citation>
    <scope>NUCLEOTIDE SEQUENCE [LARGE SCALE GENOMIC DNA]</scope>
    <source>
        <strain evidence="6">ARA6</strain>
    </source>
</reference>
<dbReference type="GO" id="GO:0009313">
    <property type="term" value="P:oligosaccharide catabolic process"/>
    <property type="evidence" value="ECO:0007669"/>
    <property type="project" value="TreeGrafter"/>
</dbReference>
<dbReference type="InterPro" id="IPR017853">
    <property type="entry name" value="GH"/>
</dbReference>
<dbReference type="FunFam" id="3.90.400.10:FF:000002">
    <property type="entry name" value="Sucrose isomerase"/>
    <property type="match status" value="1"/>
</dbReference>
<dbReference type="Pfam" id="PF00128">
    <property type="entry name" value="Alpha-amylase"/>
    <property type="match status" value="1"/>
</dbReference>
<sequence length="570" mass="65011">MTTHDSQTIALPRDTNVDRAWWKEAVVYQIYPRSFNDSDGTGVGDIPGITEKADYLDELGVDVVWLCPVYDSPNADNGYDIRDYRSIMDEFGTMTDWEALRDALHERDIRLIMDLVVNHTSKQHVWFQKSRRCEDGYEDYYHWQDGDPDEPPNNWQSIFGGPAWSYDEERGQWYLHLFDPEQPDLNWRNPDVRDAVADVVTWWLEKGIDGFRLDAIDHLSKADGYPDGDSDEPITGLEHFSHGPRLREYLTELATAFEGYDTMTVGEMGGADIEQVDEYTGEGGLNTVFQFEHMGVTAGPDGPWDPEQFGEWDLTDLKEIIGQQQGEIDWPALFFGNHDQPRLVSHFGDDEAYREESAKLVATFLLTLRGTPYIYQGEEIGMTNDVFSSLDELDDPMTVGIVEELLEEGAIDTYDDAADLVNHRSRDHARTPMQWSDEPNAGFTTGDPWFAANENYTDINVESSLTDPDSVWNHYRRLIDLRHDEDAFVYGEYDDLLPDDEQLYAYTRTLGDERMLVVLNWSDDTATLDDLVVETSHAEVVLSNYDGVSDDPSAGSFDPYEATVYRVGST</sequence>
<evidence type="ECO:0000256" key="1">
    <source>
        <dbReference type="ARBA" id="ARBA00008061"/>
    </source>
</evidence>
<evidence type="ECO:0000256" key="2">
    <source>
        <dbReference type="ARBA" id="ARBA00022801"/>
    </source>
</evidence>
<comment type="similarity">
    <text evidence="1">Belongs to the glycosyl hydrolase 13 family.</text>
</comment>
<keyword evidence="3" id="KW-0326">Glycosidase</keyword>
<dbReference type="FunFam" id="3.20.20.80:FF:000064">
    <property type="entry name" value="Oligo-1,6-glucosidase"/>
    <property type="match status" value="2"/>
</dbReference>
<keyword evidence="2" id="KW-0378">Hydrolase</keyword>
<dbReference type="PANTHER" id="PTHR10357:SF179">
    <property type="entry name" value="NEUTRAL AND BASIC AMINO ACID TRANSPORT PROTEIN RBAT"/>
    <property type="match status" value="1"/>
</dbReference>
<organism evidence="5 6">
    <name type="scientific">Haloferax gibbonsii</name>
    <dbReference type="NCBI Taxonomy" id="35746"/>
    <lineage>
        <taxon>Archaea</taxon>
        <taxon>Methanobacteriati</taxon>
        <taxon>Methanobacteriota</taxon>
        <taxon>Stenosarchaea group</taxon>
        <taxon>Halobacteria</taxon>
        <taxon>Halobacteriales</taxon>
        <taxon>Haloferacaceae</taxon>
        <taxon>Haloferax</taxon>
    </lineage>
</organism>
<dbReference type="PANTHER" id="PTHR10357">
    <property type="entry name" value="ALPHA-AMYLASE FAMILY MEMBER"/>
    <property type="match status" value="1"/>
</dbReference>
<dbReference type="Proteomes" id="UP000066124">
    <property type="component" value="Chromosome"/>
</dbReference>
<dbReference type="PATRIC" id="fig|35746.4.peg.2003"/>
<dbReference type="Gene3D" id="3.20.20.80">
    <property type="entry name" value="Glycosidases"/>
    <property type="match status" value="1"/>
</dbReference>
<dbReference type="InterPro" id="IPR013780">
    <property type="entry name" value="Glyco_hydro_b"/>
</dbReference>
<dbReference type="SUPFAM" id="SSF51445">
    <property type="entry name" value="(Trans)glycosidases"/>
    <property type="match status" value="1"/>
</dbReference>
<accession>A0A0K1IUH1</accession>
<dbReference type="RefSeq" id="WP_050459291.1">
    <property type="nucleotide sequence ID" value="NZ_CP011947.1"/>
</dbReference>
<evidence type="ECO:0000259" key="4">
    <source>
        <dbReference type="SMART" id="SM00642"/>
    </source>
</evidence>
<dbReference type="SMART" id="SM00642">
    <property type="entry name" value="Aamy"/>
    <property type="match status" value="1"/>
</dbReference>
<dbReference type="Gene3D" id="3.90.400.10">
    <property type="entry name" value="Oligo-1,6-glucosidase, Domain 2"/>
    <property type="match status" value="1"/>
</dbReference>
<dbReference type="KEGG" id="hgi:ABY42_09420"/>
<dbReference type="InterPro" id="IPR006047">
    <property type="entry name" value="GH13_cat_dom"/>
</dbReference>